<keyword evidence="13" id="KW-1185">Reference proteome</keyword>
<dbReference type="InterPro" id="IPR036890">
    <property type="entry name" value="HATPase_C_sf"/>
</dbReference>
<evidence type="ECO:0000313" key="12">
    <source>
        <dbReference type="EMBL" id="MDY0746829.1"/>
    </source>
</evidence>
<proteinExistence type="predicted"/>
<dbReference type="InterPro" id="IPR005467">
    <property type="entry name" value="His_kinase_dom"/>
</dbReference>
<gene>
    <name evidence="12" type="ORF">SNE35_20120</name>
</gene>
<comment type="catalytic activity">
    <reaction evidence="1">
        <text>ATP + protein L-histidine = ADP + protein N-phospho-L-histidine.</text>
        <dbReference type="EC" id="2.7.13.3"/>
    </reaction>
</comment>
<dbReference type="Pfam" id="PF08521">
    <property type="entry name" value="2CSK_N"/>
    <property type="match status" value="1"/>
</dbReference>
<sequence length="460" mass="49542">MATEVKRWLQRELQIKLLLPVLLIVVVGGVLALLNAGTMVEKTYDRWLLDSARALSKQVRFEGDQAVLDLQSQAESMLNFDVLDKIYFSVSQSGRRVSGRAGMPTSGSNERQYRLGGRAFNAEFDGQPVRIAWVALPAPGGGIVDVMVAETLNKRSLANSRLLWWYAAIGGLLVAAAMAIVVVLRGTLRPLEDMASRWSVRAHASLDPMPTNDVPRELLPFAHALNSLLGRVRGLLERERQFAGTAAHQLRTPLAGLQLGLHRASQATDIESARRILQELGPATERMGRMIQQLLALSRLDPEIGAGLDFDQLDLVDLARDVGESFLDAADAKGVQLELVEPAGGAVSVRGHRELLGEALGNLLDNAIKYTPRGGRVLLEVDANPPRLSVADDGPGIAESFQPVMFDRFSRGSAGGAEPTEGSGLGLAIVREIAALHGASVQFERGSLGGACFVIQFGGR</sequence>
<dbReference type="Gene3D" id="3.30.565.10">
    <property type="entry name" value="Histidine kinase-like ATPase, C-terminal domain"/>
    <property type="match status" value="1"/>
</dbReference>
<dbReference type="GO" id="GO:0004673">
    <property type="term" value="F:protein histidine kinase activity"/>
    <property type="evidence" value="ECO:0007669"/>
    <property type="project" value="UniProtKB-EC"/>
</dbReference>
<dbReference type="Proteomes" id="UP001285263">
    <property type="component" value="Unassembled WGS sequence"/>
</dbReference>
<evidence type="ECO:0000313" key="13">
    <source>
        <dbReference type="Proteomes" id="UP001285263"/>
    </source>
</evidence>
<dbReference type="InterPro" id="IPR050428">
    <property type="entry name" value="TCS_sensor_his_kinase"/>
</dbReference>
<dbReference type="InterPro" id="IPR013727">
    <property type="entry name" value="2CSK_N"/>
</dbReference>
<comment type="subcellular location">
    <subcellularLocation>
        <location evidence="2">Membrane</location>
    </subcellularLocation>
</comment>
<keyword evidence="7 12" id="KW-0418">Kinase</keyword>
<dbReference type="Gene3D" id="1.10.287.130">
    <property type="match status" value="1"/>
</dbReference>
<dbReference type="PROSITE" id="PS50109">
    <property type="entry name" value="HIS_KIN"/>
    <property type="match status" value="1"/>
</dbReference>
<feature type="transmembrane region" description="Helical" evidence="10">
    <location>
        <begin position="17"/>
        <end position="40"/>
    </location>
</feature>
<accession>A0ABU5DL06</accession>
<evidence type="ECO:0000256" key="1">
    <source>
        <dbReference type="ARBA" id="ARBA00000085"/>
    </source>
</evidence>
<comment type="caution">
    <text evidence="12">The sequence shown here is derived from an EMBL/GenBank/DDBJ whole genome shotgun (WGS) entry which is preliminary data.</text>
</comment>
<evidence type="ECO:0000256" key="6">
    <source>
        <dbReference type="ARBA" id="ARBA00022692"/>
    </source>
</evidence>
<dbReference type="Pfam" id="PF00512">
    <property type="entry name" value="HisKA"/>
    <property type="match status" value="1"/>
</dbReference>
<dbReference type="EC" id="2.7.13.3" evidence="3"/>
<dbReference type="InterPro" id="IPR004358">
    <property type="entry name" value="Sig_transdc_His_kin-like_C"/>
</dbReference>
<evidence type="ECO:0000256" key="5">
    <source>
        <dbReference type="ARBA" id="ARBA00022679"/>
    </source>
</evidence>
<dbReference type="SMART" id="SM00388">
    <property type="entry name" value="HisKA"/>
    <property type="match status" value="1"/>
</dbReference>
<evidence type="ECO:0000256" key="3">
    <source>
        <dbReference type="ARBA" id="ARBA00012438"/>
    </source>
</evidence>
<dbReference type="SUPFAM" id="SSF55874">
    <property type="entry name" value="ATPase domain of HSP90 chaperone/DNA topoisomerase II/histidine kinase"/>
    <property type="match status" value="1"/>
</dbReference>
<organism evidence="12 13">
    <name type="scientific">Roseateles agri</name>
    <dbReference type="NCBI Taxonomy" id="3098619"/>
    <lineage>
        <taxon>Bacteria</taxon>
        <taxon>Pseudomonadati</taxon>
        <taxon>Pseudomonadota</taxon>
        <taxon>Betaproteobacteria</taxon>
        <taxon>Burkholderiales</taxon>
        <taxon>Sphaerotilaceae</taxon>
        <taxon>Roseateles</taxon>
    </lineage>
</organism>
<dbReference type="SMART" id="SM00387">
    <property type="entry name" value="HATPase_c"/>
    <property type="match status" value="1"/>
</dbReference>
<evidence type="ECO:0000256" key="7">
    <source>
        <dbReference type="ARBA" id="ARBA00022777"/>
    </source>
</evidence>
<dbReference type="PRINTS" id="PR00344">
    <property type="entry name" value="BCTRLSENSOR"/>
</dbReference>
<evidence type="ECO:0000256" key="10">
    <source>
        <dbReference type="SAM" id="Phobius"/>
    </source>
</evidence>
<dbReference type="Pfam" id="PF02518">
    <property type="entry name" value="HATPase_c"/>
    <property type="match status" value="1"/>
</dbReference>
<name>A0ABU5DL06_9BURK</name>
<dbReference type="InterPro" id="IPR003661">
    <property type="entry name" value="HisK_dim/P_dom"/>
</dbReference>
<protein>
    <recommendedName>
        <fullName evidence="3">histidine kinase</fullName>
        <ecNumber evidence="3">2.7.13.3</ecNumber>
    </recommendedName>
</protein>
<dbReference type="RefSeq" id="WP_320424787.1">
    <property type="nucleotide sequence ID" value="NZ_JAXCLA010000006.1"/>
</dbReference>
<dbReference type="InterPro" id="IPR003594">
    <property type="entry name" value="HATPase_dom"/>
</dbReference>
<feature type="domain" description="Histidine kinase" evidence="11">
    <location>
        <begin position="245"/>
        <end position="460"/>
    </location>
</feature>
<dbReference type="EMBL" id="JAXCLA010000006">
    <property type="protein sequence ID" value="MDY0746829.1"/>
    <property type="molecule type" value="Genomic_DNA"/>
</dbReference>
<keyword evidence="8 10" id="KW-1133">Transmembrane helix</keyword>
<evidence type="ECO:0000256" key="9">
    <source>
        <dbReference type="ARBA" id="ARBA00023136"/>
    </source>
</evidence>
<evidence type="ECO:0000256" key="2">
    <source>
        <dbReference type="ARBA" id="ARBA00004370"/>
    </source>
</evidence>
<dbReference type="SUPFAM" id="SSF47384">
    <property type="entry name" value="Homodimeric domain of signal transducing histidine kinase"/>
    <property type="match status" value="1"/>
</dbReference>
<keyword evidence="6 10" id="KW-0812">Transmembrane</keyword>
<dbReference type="PANTHER" id="PTHR45436:SF1">
    <property type="entry name" value="SENSOR PROTEIN QSEC"/>
    <property type="match status" value="1"/>
</dbReference>
<keyword evidence="9 10" id="KW-0472">Membrane</keyword>
<dbReference type="PANTHER" id="PTHR45436">
    <property type="entry name" value="SENSOR HISTIDINE KINASE YKOH"/>
    <property type="match status" value="1"/>
</dbReference>
<evidence type="ECO:0000256" key="4">
    <source>
        <dbReference type="ARBA" id="ARBA00022553"/>
    </source>
</evidence>
<dbReference type="CDD" id="cd00082">
    <property type="entry name" value="HisKA"/>
    <property type="match status" value="1"/>
</dbReference>
<keyword evidence="5 12" id="KW-0808">Transferase</keyword>
<feature type="transmembrane region" description="Helical" evidence="10">
    <location>
        <begin position="163"/>
        <end position="184"/>
    </location>
</feature>
<keyword evidence="4" id="KW-0597">Phosphoprotein</keyword>
<reference evidence="12 13" key="1">
    <citation type="submission" date="2023-11" db="EMBL/GenBank/DDBJ databases">
        <title>Paucibacter sp. nov., isolated from fresh soil in Korea.</title>
        <authorList>
            <person name="Le N.T.T."/>
        </authorList>
    </citation>
    <scope>NUCLEOTIDE SEQUENCE [LARGE SCALE GENOMIC DNA]</scope>
    <source>
        <strain evidence="12 13">R3-3</strain>
    </source>
</reference>
<evidence type="ECO:0000259" key="11">
    <source>
        <dbReference type="PROSITE" id="PS50109"/>
    </source>
</evidence>
<dbReference type="InterPro" id="IPR036097">
    <property type="entry name" value="HisK_dim/P_sf"/>
</dbReference>
<evidence type="ECO:0000256" key="8">
    <source>
        <dbReference type="ARBA" id="ARBA00022989"/>
    </source>
</evidence>